<keyword evidence="4" id="KW-1185">Reference proteome</keyword>
<evidence type="ECO:0000313" key="4">
    <source>
        <dbReference type="Proteomes" id="UP001324427"/>
    </source>
</evidence>
<dbReference type="PANTHER" id="PTHR21377:SF0">
    <property type="entry name" value="PROTEIN FAM210B, MITOCHONDRIAL"/>
    <property type="match status" value="1"/>
</dbReference>
<accession>A0AAV9JVX7</accession>
<proteinExistence type="predicted"/>
<dbReference type="Pfam" id="PF06916">
    <property type="entry name" value="FAM210A-B_dom"/>
    <property type="match status" value="1"/>
</dbReference>
<evidence type="ECO:0000313" key="3">
    <source>
        <dbReference type="EMBL" id="KAK4549740.1"/>
    </source>
</evidence>
<feature type="transmembrane region" description="Helical" evidence="1">
    <location>
        <begin position="28"/>
        <end position="51"/>
    </location>
</feature>
<dbReference type="Proteomes" id="UP001324427">
    <property type="component" value="Unassembled WGS sequence"/>
</dbReference>
<evidence type="ECO:0000259" key="2">
    <source>
        <dbReference type="Pfam" id="PF06916"/>
    </source>
</evidence>
<organism evidence="3 4">
    <name type="scientific">Oleoguttula mirabilis</name>
    <dbReference type="NCBI Taxonomy" id="1507867"/>
    <lineage>
        <taxon>Eukaryota</taxon>
        <taxon>Fungi</taxon>
        <taxon>Dikarya</taxon>
        <taxon>Ascomycota</taxon>
        <taxon>Pezizomycotina</taxon>
        <taxon>Dothideomycetes</taxon>
        <taxon>Dothideomycetidae</taxon>
        <taxon>Mycosphaerellales</taxon>
        <taxon>Teratosphaeriaceae</taxon>
        <taxon>Oleoguttula</taxon>
    </lineage>
</organism>
<name>A0AAV9JVX7_9PEZI</name>
<protein>
    <recommendedName>
        <fullName evidence="2">DUF1279 domain-containing protein</fullName>
    </recommendedName>
</protein>
<dbReference type="EMBL" id="JAVFHQ010000003">
    <property type="protein sequence ID" value="KAK4549740.1"/>
    <property type="molecule type" value="Genomic_DNA"/>
</dbReference>
<keyword evidence="1" id="KW-0472">Membrane</keyword>
<comment type="caution">
    <text evidence="3">The sequence shown here is derived from an EMBL/GenBank/DDBJ whole genome shotgun (WGS) entry which is preliminary data.</text>
</comment>
<dbReference type="InterPro" id="IPR045866">
    <property type="entry name" value="FAM210A/B-like"/>
</dbReference>
<reference evidence="3 4" key="1">
    <citation type="submission" date="2021-11" db="EMBL/GenBank/DDBJ databases">
        <title>Black yeast isolated from Biological Soil Crust.</title>
        <authorList>
            <person name="Kurbessoian T."/>
        </authorList>
    </citation>
    <scope>NUCLEOTIDE SEQUENCE [LARGE SCALE GENOMIC DNA]</scope>
    <source>
        <strain evidence="3 4">CCFEE 5522</strain>
    </source>
</reference>
<dbReference type="AlphaFoldDB" id="A0AAV9JVX7"/>
<evidence type="ECO:0000256" key="1">
    <source>
        <dbReference type="SAM" id="Phobius"/>
    </source>
</evidence>
<keyword evidence="1" id="KW-0812">Transmembrane</keyword>
<dbReference type="GO" id="GO:0005739">
    <property type="term" value="C:mitochondrion"/>
    <property type="evidence" value="ECO:0007669"/>
    <property type="project" value="TreeGrafter"/>
</dbReference>
<keyword evidence="1" id="KW-1133">Transmembrane helix</keyword>
<dbReference type="PANTHER" id="PTHR21377">
    <property type="entry name" value="PROTEIN FAM210B, MITOCHONDRIAL"/>
    <property type="match status" value="1"/>
</dbReference>
<sequence>MACLSVPTHAWSPLQQQYLQTATTRARYGWAAVGVYFGLSAIDFPFCYLAVRWLGTDRIAAAEHFVVENFWKLVTVVGLDMRQDQEAGVTASGTAAGVKAGEEMAEETGIHARHENASIWTQLLLAYGVHKSLIFFRVPLTAAVTPKIVKWLRARGWNIGKPKASVANATSQ</sequence>
<feature type="domain" description="DUF1279" evidence="2">
    <location>
        <begin position="26"/>
        <end position="146"/>
    </location>
</feature>
<gene>
    <name evidence="3" type="ORF">LTR36_005041</name>
</gene>
<dbReference type="InterPro" id="IPR009688">
    <property type="entry name" value="FAM210A/B-like_dom"/>
</dbReference>